<gene>
    <name evidence="1" type="ORF">GRI39_02110</name>
</gene>
<name>A0A845A720_9SPHN</name>
<sequence length="170" mass="19346">MIPAIYALAVFSSSVIADPITQDKLAVFIAGENGSSLALKCTPGEGDLEIVFMPRRYYSNDLWLLQRRAESRFSIQSKPDRGQWQYSKTYIIWAGMPFNQRKAEFLDNLARSNAFHIRYEPSRYENETFSMSYHIDTGELQNFISKCNPARVIEYLQKMGSPAAPKGSAE</sequence>
<proteinExistence type="predicted"/>
<protein>
    <submittedName>
        <fullName evidence="1">Uncharacterized protein</fullName>
    </submittedName>
</protein>
<evidence type="ECO:0000313" key="2">
    <source>
        <dbReference type="Proteomes" id="UP000460561"/>
    </source>
</evidence>
<accession>A0A845A720</accession>
<dbReference type="AlphaFoldDB" id="A0A845A720"/>
<dbReference type="EMBL" id="WTYQ01000001">
    <property type="protein sequence ID" value="MXP24841.1"/>
    <property type="molecule type" value="Genomic_DNA"/>
</dbReference>
<dbReference type="RefSeq" id="WP_160738036.1">
    <property type="nucleotide sequence ID" value="NZ_WTYQ01000001.1"/>
</dbReference>
<organism evidence="1 2">
    <name type="scientific">Altericroceibacterium indicum</name>
    <dbReference type="NCBI Taxonomy" id="374177"/>
    <lineage>
        <taxon>Bacteria</taxon>
        <taxon>Pseudomonadati</taxon>
        <taxon>Pseudomonadota</taxon>
        <taxon>Alphaproteobacteria</taxon>
        <taxon>Sphingomonadales</taxon>
        <taxon>Erythrobacteraceae</taxon>
        <taxon>Altericroceibacterium</taxon>
    </lineage>
</organism>
<comment type="caution">
    <text evidence="1">The sequence shown here is derived from an EMBL/GenBank/DDBJ whole genome shotgun (WGS) entry which is preliminary data.</text>
</comment>
<reference evidence="1 2" key="1">
    <citation type="submission" date="2019-12" db="EMBL/GenBank/DDBJ databases">
        <title>Genomic-based taxomic classification of the family Erythrobacteraceae.</title>
        <authorList>
            <person name="Xu L."/>
        </authorList>
    </citation>
    <scope>NUCLEOTIDE SEQUENCE [LARGE SCALE GENOMIC DNA]</scope>
    <source>
        <strain evidence="1 2">DSM 18604</strain>
    </source>
</reference>
<evidence type="ECO:0000313" key="1">
    <source>
        <dbReference type="EMBL" id="MXP24841.1"/>
    </source>
</evidence>
<keyword evidence="2" id="KW-1185">Reference proteome</keyword>
<dbReference type="Proteomes" id="UP000460561">
    <property type="component" value="Unassembled WGS sequence"/>
</dbReference>